<keyword evidence="3 6" id="KW-0808">Transferase</keyword>
<name>A0A1Z5H3A7_9LACO</name>
<accession>A0A1Z5H3A7</accession>
<comment type="caution">
    <text evidence="6">Lacks conserved residue(s) required for the propagation of feature annotation.</text>
</comment>
<comment type="pathway">
    <text evidence="6">Quinol/quinone metabolism; menaquinone biosynthesis; menaquinol from 1,4-dihydroxy-2-naphthoate: step 2/2.</text>
</comment>
<dbReference type="PROSITE" id="PS01184">
    <property type="entry name" value="UBIE_2"/>
    <property type="match status" value="1"/>
</dbReference>
<dbReference type="Gene3D" id="3.40.50.150">
    <property type="entry name" value="Vaccinia Virus protein VP39"/>
    <property type="match status" value="1"/>
</dbReference>
<dbReference type="NCBIfam" id="NF001243">
    <property type="entry name" value="PRK00216.1-4"/>
    <property type="match status" value="1"/>
</dbReference>
<dbReference type="PROSITE" id="PS01183">
    <property type="entry name" value="UBIE_1"/>
    <property type="match status" value="1"/>
</dbReference>
<dbReference type="PANTHER" id="PTHR43591">
    <property type="entry name" value="METHYLTRANSFERASE"/>
    <property type="match status" value="1"/>
</dbReference>
<dbReference type="Proteomes" id="UP000198402">
    <property type="component" value="Unassembled WGS sequence"/>
</dbReference>
<comment type="catalytic activity">
    <reaction evidence="6">
        <text>a 2-demethylmenaquinol + S-adenosyl-L-methionine = a menaquinol + S-adenosyl-L-homocysteine + H(+)</text>
        <dbReference type="Rhea" id="RHEA:42640"/>
        <dbReference type="Rhea" id="RHEA-COMP:9539"/>
        <dbReference type="Rhea" id="RHEA-COMP:9563"/>
        <dbReference type="ChEBI" id="CHEBI:15378"/>
        <dbReference type="ChEBI" id="CHEBI:18151"/>
        <dbReference type="ChEBI" id="CHEBI:55437"/>
        <dbReference type="ChEBI" id="CHEBI:57856"/>
        <dbReference type="ChEBI" id="CHEBI:59789"/>
        <dbReference type="EC" id="2.1.1.163"/>
    </reaction>
</comment>
<evidence type="ECO:0000256" key="6">
    <source>
        <dbReference type="HAMAP-Rule" id="MF_01813"/>
    </source>
</evidence>
<feature type="binding site" evidence="6">
    <location>
        <begin position="110"/>
        <end position="111"/>
    </location>
    <ligand>
        <name>S-adenosyl-L-methionine</name>
        <dbReference type="ChEBI" id="CHEBI:59789"/>
    </ligand>
</feature>
<dbReference type="EC" id="2.1.1.163" evidence="6"/>
<comment type="function">
    <text evidence="5 6">Methyltransferase required for the conversion of demethylmenaquinol (DMKH2) to menaquinol (MKH2).</text>
</comment>
<dbReference type="AlphaFoldDB" id="A0A1Z5H3A7"/>
<feature type="binding site" evidence="6">
    <location>
        <position position="61"/>
    </location>
    <ligand>
        <name>S-adenosyl-L-methionine</name>
        <dbReference type="ChEBI" id="CHEBI:59789"/>
    </ligand>
</feature>
<dbReference type="CDD" id="cd02440">
    <property type="entry name" value="AdoMet_MTases"/>
    <property type="match status" value="1"/>
</dbReference>
<evidence type="ECO:0000256" key="4">
    <source>
        <dbReference type="ARBA" id="ARBA00022691"/>
    </source>
</evidence>
<evidence type="ECO:0000256" key="3">
    <source>
        <dbReference type="ARBA" id="ARBA00022679"/>
    </source>
</evidence>
<evidence type="ECO:0000256" key="1">
    <source>
        <dbReference type="ARBA" id="ARBA00022428"/>
    </source>
</evidence>
<evidence type="ECO:0000256" key="2">
    <source>
        <dbReference type="ARBA" id="ARBA00022603"/>
    </source>
</evidence>
<comment type="similarity">
    <text evidence="6">Belongs to the class I-like SAM-binding methyltransferase superfamily. MenG/UbiE family.</text>
</comment>
<evidence type="ECO:0000313" key="8">
    <source>
        <dbReference type="Proteomes" id="UP000198402"/>
    </source>
</evidence>
<keyword evidence="2 6" id="KW-0489">Methyltransferase</keyword>
<feature type="binding site" evidence="6">
    <location>
        <position position="82"/>
    </location>
    <ligand>
        <name>S-adenosyl-L-methionine</name>
        <dbReference type="ChEBI" id="CHEBI:59789"/>
    </ligand>
</feature>
<evidence type="ECO:0000313" key="7">
    <source>
        <dbReference type="EMBL" id="GAT17800.1"/>
    </source>
</evidence>
<dbReference type="GO" id="GO:0043770">
    <property type="term" value="F:demethylmenaquinone methyltransferase activity"/>
    <property type="evidence" value="ECO:0007669"/>
    <property type="project" value="UniProtKB-UniRule"/>
</dbReference>
<gene>
    <name evidence="7" type="primary">ubiE</name>
    <name evidence="6" type="synonym">menG</name>
    <name evidence="7" type="ORF">IWT126_00056</name>
</gene>
<protein>
    <recommendedName>
        <fullName evidence="6">Demethylmenaquinone methyltransferase</fullName>
        <ecNumber evidence="6">2.1.1.163</ecNumber>
    </recommendedName>
</protein>
<dbReference type="RefSeq" id="WP_054653612.1">
    <property type="nucleotide sequence ID" value="NZ_BBFL01000001.1"/>
</dbReference>
<organism evidence="7 8">
    <name type="scientific">Secundilactobacillus silagei JCM 19001</name>
    <dbReference type="NCBI Taxonomy" id="1302250"/>
    <lineage>
        <taxon>Bacteria</taxon>
        <taxon>Bacillati</taxon>
        <taxon>Bacillota</taxon>
        <taxon>Bacilli</taxon>
        <taxon>Lactobacillales</taxon>
        <taxon>Lactobacillaceae</taxon>
        <taxon>Secundilactobacillus</taxon>
    </lineage>
</organism>
<dbReference type="InterPro" id="IPR029063">
    <property type="entry name" value="SAM-dependent_MTases_sf"/>
</dbReference>
<comment type="caution">
    <text evidence="7">The sequence shown here is derived from an EMBL/GenBank/DDBJ whole genome shotgun (WGS) entry which is preliminary data.</text>
</comment>
<dbReference type="HAMAP" id="MF_01813">
    <property type="entry name" value="MenG_UbiE_methyltr"/>
    <property type="match status" value="1"/>
</dbReference>
<dbReference type="Pfam" id="PF01209">
    <property type="entry name" value="Ubie_methyltran"/>
    <property type="match status" value="1"/>
</dbReference>
<dbReference type="InterPro" id="IPR023576">
    <property type="entry name" value="UbiE/COQ5_MeTrFase_CS"/>
</dbReference>
<keyword evidence="1 6" id="KW-0474">Menaquinone biosynthesis</keyword>
<dbReference type="PROSITE" id="PS51608">
    <property type="entry name" value="SAM_MT_UBIE"/>
    <property type="match status" value="1"/>
</dbReference>
<dbReference type="SUPFAM" id="SSF53335">
    <property type="entry name" value="S-adenosyl-L-methionine-dependent methyltransferases"/>
    <property type="match status" value="1"/>
</dbReference>
<dbReference type="UniPathway" id="UPA00079">
    <property type="reaction ID" value="UER00169"/>
</dbReference>
<dbReference type="InterPro" id="IPR004033">
    <property type="entry name" value="UbiE/COQ5_MeTrFase"/>
</dbReference>
<proteinExistence type="inferred from homology"/>
<dbReference type="EMBL" id="BCMG01000001">
    <property type="protein sequence ID" value="GAT17800.1"/>
    <property type="molecule type" value="Genomic_DNA"/>
</dbReference>
<dbReference type="GO" id="GO:0009234">
    <property type="term" value="P:menaquinone biosynthetic process"/>
    <property type="evidence" value="ECO:0007669"/>
    <property type="project" value="UniProtKB-UniRule"/>
</dbReference>
<keyword evidence="4 6" id="KW-0949">S-adenosyl-L-methionine</keyword>
<dbReference type="GO" id="GO:0032259">
    <property type="term" value="P:methylation"/>
    <property type="evidence" value="ECO:0007669"/>
    <property type="project" value="UniProtKB-KW"/>
</dbReference>
<evidence type="ECO:0000256" key="5">
    <source>
        <dbReference type="ARBA" id="ARBA00059758"/>
    </source>
</evidence>
<dbReference type="PANTHER" id="PTHR43591:SF24">
    <property type="entry name" value="2-METHOXY-6-POLYPRENYL-1,4-BENZOQUINOL METHYLASE, MITOCHONDRIAL"/>
    <property type="match status" value="1"/>
</dbReference>
<reference evidence="7 8" key="1">
    <citation type="submission" date="2015-11" db="EMBL/GenBank/DDBJ databases">
        <title>Draft genome sequences of new species of the genus Lactobacillus isolated from orchardgrass silage.</title>
        <authorList>
            <person name="Tohno M."/>
            <person name="Tanizawa Y."/>
            <person name="Arita M."/>
        </authorList>
    </citation>
    <scope>NUCLEOTIDE SEQUENCE [LARGE SCALE GENOMIC DNA]</scope>
    <source>
        <strain evidence="7 8">IWT126</strain>
    </source>
</reference>
<dbReference type="OrthoDB" id="9808140at2"/>
<dbReference type="NCBIfam" id="TIGR01934">
    <property type="entry name" value="MenG_MenH_UbiE"/>
    <property type="match status" value="1"/>
</dbReference>
<dbReference type="FunFam" id="3.40.50.150:FF:000086">
    <property type="entry name" value="Demethylmenaquinone methyltransferase"/>
    <property type="match status" value="1"/>
</dbReference>
<sequence length="241" mass="26701">MSLTNQTPESQVQGLFKRIAGNYDQMNNLISLGTHKHWRKVAMTKLMLKPGSFVLDLCCGTGDWTIALAKATGPSGQIIGLDFSAEMLTVAKKKVAAASLNDRVTLVQGDAMTLPYSNDQFDVVTIGFGLRNVPDANQVLREMHRVVRPGGQVTSLETSQPNQPVVKLGWQVYFKLVPMMAKIAVHDYHDYAYLQRTATEFVNAKQLAQMYDNAGFTHINYQTFDMGAAAVHLARKAYTEN</sequence>
<keyword evidence="8" id="KW-1185">Reference proteome</keyword>
<keyword evidence="7" id="KW-0830">Ubiquinone</keyword>
<dbReference type="NCBIfam" id="NF001244">
    <property type="entry name" value="PRK00216.1-5"/>
    <property type="match status" value="1"/>
</dbReference>
<dbReference type="STRING" id="1302250.GCA_001313225_00080"/>